<dbReference type="EMBL" id="FUZF01000005">
    <property type="protein sequence ID" value="SKB63952.1"/>
    <property type="molecule type" value="Genomic_DNA"/>
</dbReference>
<dbReference type="AlphaFoldDB" id="A0A1T5CWW0"/>
<dbReference type="GO" id="GO:0005385">
    <property type="term" value="F:zinc ion transmembrane transporter activity"/>
    <property type="evidence" value="ECO:0007669"/>
    <property type="project" value="TreeGrafter"/>
</dbReference>
<feature type="transmembrane region" description="Helical" evidence="6">
    <location>
        <begin position="64"/>
        <end position="80"/>
    </location>
</feature>
<proteinExistence type="predicted"/>
<name>A0A1T5CWW0_9SPHI</name>
<evidence type="ECO:0000313" key="7">
    <source>
        <dbReference type="EMBL" id="SKB63952.1"/>
    </source>
</evidence>
<comment type="subcellular location">
    <subcellularLocation>
        <location evidence="1">Membrane</location>
        <topology evidence="1">Multi-pass membrane protein</topology>
    </subcellularLocation>
</comment>
<evidence type="ECO:0000256" key="4">
    <source>
        <dbReference type="ARBA" id="ARBA00023136"/>
    </source>
</evidence>
<feature type="transmembrane region" description="Helical" evidence="6">
    <location>
        <begin position="127"/>
        <end position="148"/>
    </location>
</feature>
<organism evidence="7 8">
    <name type="scientific">Sphingobacterium nematocida</name>
    <dbReference type="NCBI Taxonomy" id="1513896"/>
    <lineage>
        <taxon>Bacteria</taxon>
        <taxon>Pseudomonadati</taxon>
        <taxon>Bacteroidota</taxon>
        <taxon>Sphingobacteriia</taxon>
        <taxon>Sphingobacteriales</taxon>
        <taxon>Sphingobacteriaceae</taxon>
        <taxon>Sphingobacterium</taxon>
    </lineage>
</organism>
<dbReference type="PANTHER" id="PTHR11040:SF44">
    <property type="entry name" value="PROTEIN ZNTC-RELATED"/>
    <property type="match status" value="1"/>
</dbReference>
<evidence type="ECO:0000256" key="5">
    <source>
        <dbReference type="SAM" id="MobiDB-lite"/>
    </source>
</evidence>
<evidence type="ECO:0000256" key="6">
    <source>
        <dbReference type="SAM" id="Phobius"/>
    </source>
</evidence>
<feature type="transmembrane region" description="Helical" evidence="6">
    <location>
        <begin position="100"/>
        <end position="121"/>
    </location>
</feature>
<keyword evidence="2 6" id="KW-0812">Transmembrane</keyword>
<sequence length="295" mass="32454">MSFTLIVAILFLSAFISGLAVFFVKRDNTSYLKLILSFSGAYLFAITVLHLIPHVYIANTTSPEIIGLYILGGFIFQLLLEQFSQGIEHGHIHHSENAGFPLGIMISLCLHAFLEGMPLISGQQSKLVFGIAVHHIPAAFALGSLLLSSSVSKRTIVIMLFIFAAMTPLGFITSSVLSEGEIGNISQHFDKIMAVVIGIFLHISTTILFESGSADHHKFNKKKMAAVFLGLAISLTTFLLPHDHSHGGHGHDHHDHNHDHSDHSHDKEGHDHHDHSHDKSKDDGHNHNEHEGHSH</sequence>
<accession>A0A1T5CWW0</accession>
<feature type="transmembrane region" description="Helical" evidence="6">
    <location>
        <begin position="31"/>
        <end position="52"/>
    </location>
</feature>
<dbReference type="RefSeq" id="WP_079642576.1">
    <property type="nucleotide sequence ID" value="NZ_FUZF01000005.1"/>
</dbReference>
<keyword evidence="3 6" id="KW-1133">Transmembrane helix</keyword>
<evidence type="ECO:0000256" key="1">
    <source>
        <dbReference type="ARBA" id="ARBA00004141"/>
    </source>
</evidence>
<dbReference type="InterPro" id="IPR003689">
    <property type="entry name" value="ZIP"/>
</dbReference>
<feature type="region of interest" description="Disordered" evidence="5">
    <location>
        <begin position="245"/>
        <end position="295"/>
    </location>
</feature>
<evidence type="ECO:0000313" key="8">
    <source>
        <dbReference type="Proteomes" id="UP000190150"/>
    </source>
</evidence>
<evidence type="ECO:0000256" key="2">
    <source>
        <dbReference type="ARBA" id="ARBA00022692"/>
    </source>
</evidence>
<keyword evidence="4 6" id="KW-0472">Membrane</keyword>
<dbReference type="OrthoDB" id="654481at2"/>
<feature type="transmembrane region" description="Helical" evidence="6">
    <location>
        <begin position="192"/>
        <end position="212"/>
    </location>
</feature>
<keyword evidence="8" id="KW-1185">Reference proteome</keyword>
<dbReference type="PANTHER" id="PTHR11040">
    <property type="entry name" value="ZINC/IRON TRANSPORTER"/>
    <property type="match status" value="1"/>
</dbReference>
<dbReference type="STRING" id="1513896.SAMN05660841_01617"/>
<feature type="transmembrane region" description="Helical" evidence="6">
    <location>
        <begin position="224"/>
        <end position="241"/>
    </location>
</feature>
<dbReference type="Pfam" id="PF02535">
    <property type="entry name" value="Zip"/>
    <property type="match status" value="1"/>
</dbReference>
<protein>
    <submittedName>
        <fullName evidence="7">Zinc transporter ZupT</fullName>
    </submittedName>
</protein>
<feature type="transmembrane region" description="Helical" evidence="6">
    <location>
        <begin position="6"/>
        <end position="24"/>
    </location>
</feature>
<evidence type="ECO:0000256" key="3">
    <source>
        <dbReference type="ARBA" id="ARBA00022989"/>
    </source>
</evidence>
<dbReference type="GO" id="GO:0016020">
    <property type="term" value="C:membrane"/>
    <property type="evidence" value="ECO:0007669"/>
    <property type="project" value="UniProtKB-SubCell"/>
</dbReference>
<reference evidence="8" key="1">
    <citation type="submission" date="2017-02" db="EMBL/GenBank/DDBJ databases">
        <authorList>
            <person name="Varghese N."/>
            <person name="Submissions S."/>
        </authorList>
    </citation>
    <scope>NUCLEOTIDE SEQUENCE [LARGE SCALE GENOMIC DNA]</scope>
    <source>
        <strain evidence="8">DSM 24091</strain>
    </source>
</reference>
<dbReference type="Proteomes" id="UP000190150">
    <property type="component" value="Unassembled WGS sequence"/>
</dbReference>
<feature type="transmembrane region" description="Helical" evidence="6">
    <location>
        <begin position="155"/>
        <end position="172"/>
    </location>
</feature>
<gene>
    <name evidence="7" type="ORF">SAMN05660841_01617</name>
</gene>